<feature type="compositionally biased region" description="Basic and acidic residues" evidence="4">
    <location>
        <begin position="657"/>
        <end position="667"/>
    </location>
</feature>
<dbReference type="InterPro" id="IPR025255">
    <property type="entry name" value="DUF4202"/>
</dbReference>
<dbReference type="PANTHER" id="PTHR22809">
    <property type="entry name" value="METHYLTRANSFERASE-RELATED"/>
    <property type="match status" value="1"/>
</dbReference>
<dbReference type="PANTHER" id="PTHR22809:SF11">
    <property type="entry name" value="TRNA N(3)-METHYLCYTIDINE METHYLTRANSFERASE METTL2"/>
    <property type="match status" value="1"/>
</dbReference>
<proteinExistence type="inferred from homology"/>
<feature type="region of interest" description="Disordered" evidence="4">
    <location>
        <begin position="648"/>
        <end position="667"/>
    </location>
</feature>
<protein>
    <recommendedName>
        <fullName evidence="5">Methyltransferase type 12 domain-containing protein</fullName>
    </recommendedName>
</protein>
<sequence length="703" mass="78138">MLRRMVRGLPGVFSLRRTSGLMLAVVVVEKNDSLGQPFQSINNNNIETRMAATAEAKNAMRSPYDVARELIDASHRRDPLYIEKNQGTGQGVHALRPRSDGAALDELAYADCVESWAARLLPAYADSLPEPARDNDDLVRLAARCQHLERFLHPRSSYPEGKAGYLKWRRDLYTIQANRAVELFTQAGLPEDEIEAARTWISKTDLKPGKPGGNLGTQLLEDSAVLVFLEQELAQFAQRHSSDYPREKFVDILKKTWRKLSPQAKEAAKKLEIHEGLSPILADAIAEAEKSALADDSTPSAEQPETKDIQSITDVLDSTSLHDPQPNTSGAKMSSSVKPVQGSQAGDGSVQSAQRPKTLEEAQRLREADSATAAATFGARLLDNQEGDGVWEHNAWDHVEPPADYLETIRGLLGKQAETAVTPEDAVKYHEDAASFWDTFYSKHENRFFKHRRWLHLEFPELTAAIKEDAPATRIIEVGCGAGNTVFPLLEANKNPRLELFACDYSAEAVQVVKNEASYSDPNKIGTCTASVWDLSATQTLPNSDEIVPKLPDGVEAHSIDIVVLIFVLSALRPGEWAAAANNVKAMLKPGGMVLFRDYGRYDLPQLRFKKDRLLEDNFYVRGDGTRVYFFLPEQLLTIFNAGPAPASDTVASEGDSSSKDAAAEGTHDYETVQLAVDRRLLVNRREQKRMYRNWVQAKFRRQ</sequence>
<feature type="domain" description="Methyltransferase type 12" evidence="5">
    <location>
        <begin position="476"/>
        <end position="594"/>
    </location>
</feature>
<gene>
    <name evidence="6" type="ORF">JKILLFL_G8080</name>
</gene>
<dbReference type="Proteomes" id="UP000836404">
    <property type="component" value="Unassembled WGS sequence"/>
</dbReference>
<dbReference type="Pfam" id="PF13875">
    <property type="entry name" value="DUF4202"/>
    <property type="match status" value="1"/>
</dbReference>
<accession>A0A9N8QJ98</accession>
<dbReference type="Pfam" id="PF08242">
    <property type="entry name" value="Methyltransf_12"/>
    <property type="match status" value="1"/>
</dbReference>
<dbReference type="InterPro" id="IPR026113">
    <property type="entry name" value="METTL2/6/8-like"/>
</dbReference>
<dbReference type="InterPro" id="IPR029063">
    <property type="entry name" value="SAM-dependent_MTases_sf"/>
</dbReference>
<dbReference type="InterPro" id="IPR013217">
    <property type="entry name" value="Methyltransf_12"/>
</dbReference>
<evidence type="ECO:0000256" key="3">
    <source>
        <dbReference type="ARBA" id="ARBA00022679"/>
    </source>
</evidence>
<dbReference type="AlphaFoldDB" id="A0A9N8QJ98"/>
<evidence type="ECO:0000259" key="5">
    <source>
        <dbReference type="Pfam" id="PF08242"/>
    </source>
</evidence>
<organism evidence="6 7">
    <name type="scientific">Tilletia laevis</name>
    <dbReference type="NCBI Taxonomy" id="157183"/>
    <lineage>
        <taxon>Eukaryota</taxon>
        <taxon>Fungi</taxon>
        <taxon>Dikarya</taxon>
        <taxon>Basidiomycota</taxon>
        <taxon>Ustilaginomycotina</taxon>
        <taxon>Exobasidiomycetes</taxon>
        <taxon>Tilletiales</taxon>
        <taxon>Tilletiaceae</taxon>
        <taxon>Tilletia</taxon>
    </lineage>
</organism>
<evidence type="ECO:0000313" key="6">
    <source>
        <dbReference type="EMBL" id="CAD6943852.1"/>
    </source>
</evidence>
<dbReference type="CDD" id="cd02440">
    <property type="entry name" value="AdoMet_MTases"/>
    <property type="match status" value="1"/>
</dbReference>
<dbReference type="EMBL" id="CAJHJF010004514">
    <property type="protein sequence ID" value="CAD6943852.1"/>
    <property type="molecule type" value="Genomic_DNA"/>
</dbReference>
<dbReference type="SUPFAM" id="SSF53335">
    <property type="entry name" value="S-adenosyl-L-methionine-dependent methyltransferases"/>
    <property type="match status" value="1"/>
</dbReference>
<dbReference type="GO" id="GO:0032259">
    <property type="term" value="P:methylation"/>
    <property type="evidence" value="ECO:0007669"/>
    <property type="project" value="UniProtKB-KW"/>
</dbReference>
<feature type="compositionally biased region" description="Polar residues" evidence="4">
    <location>
        <begin position="318"/>
        <end position="355"/>
    </location>
</feature>
<comment type="caution">
    <text evidence="6">The sequence shown here is derived from an EMBL/GenBank/DDBJ whole genome shotgun (WGS) entry which is preliminary data.</text>
</comment>
<dbReference type="GO" id="GO:0052735">
    <property type="term" value="F:tRNA (cytidine-3-)-methyltransferase activity"/>
    <property type="evidence" value="ECO:0007669"/>
    <property type="project" value="TreeGrafter"/>
</dbReference>
<keyword evidence="2" id="KW-0489">Methyltransferase</keyword>
<feature type="region of interest" description="Disordered" evidence="4">
    <location>
        <begin position="318"/>
        <end position="370"/>
    </location>
</feature>
<evidence type="ECO:0000256" key="4">
    <source>
        <dbReference type="SAM" id="MobiDB-lite"/>
    </source>
</evidence>
<name>A0A9N8QJ98_9BASI</name>
<feature type="compositionally biased region" description="Basic and acidic residues" evidence="4">
    <location>
        <begin position="357"/>
        <end position="369"/>
    </location>
</feature>
<reference evidence="6 7" key="1">
    <citation type="submission" date="2020-10" db="EMBL/GenBank/DDBJ databases">
        <authorList>
            <person name="Sedaghatjoo S."/>
        </authorList>
    </citation>
    <scope>NUCLEOTIDE SEQUENCE [LARGE SCALE GENOMIC DNA]</scope>
    <source>
        <strain evidence="6 7">LLFL</strain>
    </source>
</reference>
<keyword evidence="3" id="KW-0808">Transferase</keyword>
<evidence type="ECO:0000313" key="7">
    <source>
        <dbReference type="Proteomes" id="UP000836404"/>
    </source>
</evidence>
<dbReference type="Gene3D" id="3.40.50.150">
    <property type="entry name" value="Vaccinia Virus protein VP39"/>
    <property type="match status" value="1"/>
</dbReference>
<evidence type="ECO:0000256" key="1">
    <source>
        <dbReference type="ARBA" id="ARBA00009725"/>
    </source>
</evidence>
<comment type="similarity">
    <text evidence="1">Belongs to the methyltransferase superfamily. METL family.</text>
</comment>
<evidence type="ECO:0000256" key="2">
    <source>
        <dbReference type="ARBA" id="ARBA00022603"/>
    </source>
</evidence>
<keyword evidence="7" id="KW-1185">Reference proteome</keyword>